<proteinExistence type="predicted"/>
<reference evidence="2 3" key="2">
    <citation type="submission" date="2018-03" db="EMBL/GenBank/DDBJ databases">
        <title>The ancient ancestry and fast evolution of plastids.</title>
        <authorList>
            <person name="Moore K.R."/>
            <person name="Magnabosco C."/>
            <person name="Momper L."/>
            <person name="Gold D.A."/>
            <person name="Bosak T."/>
            <person name="Fournier G.P."/>
        </authorList>
    </citation>
    <scope>NUCLEOTIDE SEQUENCE [LARGE SCALE GENOMIC DNA]</scope>
    <source>
        <strain evidence="2 3">ULC18</strain>
    </source>
</reference>
<sequence length="75" mass="8655">MSAEFTQVFELPLSEKLQLVEDLWDSIASVPEQIPVLDWQKEELARRKAAYLQNPDSGSSWEEAKERIRNQHNGA</sequence>
<reference evidence="3" key="1">
    <citation type="submission" date="2018-02" db="EMBL/GenBank/DDBJ databases">
        <authorList>
            <person name="Moore K."/>
            <person name="Momper L."/>
        </authorList>
    </citation>
    <scope>NUCLEOTIDE SEQUENCE [LARGE SCALE GENOMIC DNA]</scope>
    <source>
        <strain evidence="3">ULC18</strain>
    </source>
</reference>
<organism evidence="2 3">
    <name type="scientific">Stenomitos frigidus ULC18</name>
    <dbReference type="NCBI Taxonomy" id="2107698"/>
    <lineage>
        <taxon>Bacteria</taxon>
        <taxon>Bacillati</taxon>
        <taxon>Cyanobacteriota</taxon>
        <taxon>Cyanophyceae</taxon>
        <taxon>Leptolyngbyales</taxon>
        <taxon>Leptolyngbyaceae</taxon>
        <taxon>Stenomitos</taxon>
    </lineage>
</organism>
<dbReference type="EMBL" id="PVWK01000083">
    <property type="protein sequence ID" value="PSB28197.1"/>
    <property type="molecule type" value="Genomic_DNA"/>
</dbReference>
<feature type="region of interest" description="Disordered" evidence="1">
    <location>
        <begin position="53"/>
        <end position="75"/>
    </location>
</feature>
<dbReference type="OrthoDB" id="8909055at2"/>
<dbReference type="Pfam" id="PF09720">
    <property type="entry name" value="Unstab_antitox"/>
    <property type="match status" value="1"/>
</dbReference>
<gene>
    <name evidence="2" type="ORF">C7B82_15135</name>
</gene>
<dbReference type="AlphaFoldDB" id="A0A2T1E624"/>
<dbReference type="RefSeq" id="WP_106257140.1">
    <property type="nucleotide sequence ID" value="NZ_CAWNSW010000092.1"/>
</dbReference>
<keyword evidence="3" id="KW-1185">Reference proteome</keyword>
<name>A0A2T1E624_9CYAN</name>
<evidence type="ECO:0000313" key="3">
    <source>
        <dbReference type="Proteomes" id="UP000239576"/>
    </source>
</evidence>
<protein>
    <submittedName>
        <fullName evidence="2">Addiction module protein</fullName>
    </submittedName>
</protein>
<dbReference type="NCBIfam" id="TIGR02574">
    <property type="entry name" value="stabl_TIGR02574"/>
    <property type="match status" value="1"/>
</dbReference>
<evidence type="ECO:0000256" key="1">
    <source>
        <dbReference type="SAM" id="MobiDB-lite"/>
    </source>
</evidence>
<evidence type="ECO:0000313" key="2">
    <source>
        <dbReference type="EMBL" id="PSB28197.1"/>
    </source>
</evidence>
<dbReference type="InterPro" id="IPR013406">
    <property type="entry name" value="CHP02574_addiction_mod"/>
</dbReference>
<accession>A0A2T1E624</accession>
<dbReference type="Proteomes" id="UP000239576">
    <property type="component" value="Unassembled WGS sequence"/>
</dbReference>
<comment type="caution">
    <text evidence="2">The sequence shown here is derived from an EMBL/GenBank/DDBJ whole genome shotgun (WGS) entry which is preliminary data.</text>
</comment>